<dbReference type="GO" id="GO:0000287">
    <property type="term" value="F:magnesium ion binding"/>
    <property type="evidence" value="ECO:0007669"/>
    <property type="project" value="InterPro"/>
</dbReference>
<dbReference type="PaxDb" id="29760-VIT_19s0014g02550.t01"/>
<accession>E0CSI8</accession>
<dbReference type="InterPro" id="IPR044814">
    <property type="entry name" value="Terpene_cyclase_plant_C1"/>
</dbReference>
<keyword evidence="2" id="KW-0479">Metal-binding</keyword>
<dbReference type="Pfam" id="PF01397">
    <property type="entry name" value="Terpene_synth"/>
    <property type="match status" value="1"/>
</dbReference>
<feature type="region of interest" description="Disordered" evidence="5">
    <location>
        <begin position="1"/>
        <end position="23"/>
    </location>
</feature>
<dbReference type="Proteomes" id="UP000009183">
    <property type="component" value="Chromosome 19"/>
</dbReference>
<dbReference type="SFLD" id="SFLDG01019">
    <property type="entry name" value="Terpene_Cyclase_Like_1_C_Termi"/>
    <property type="match status" value="1"/>
</dbReference>
<dbReference type="SMR" id="E0CSI8"/>
<keyword evidence="3" id="KW-0460">Magnesium</keyword>
<dbReference type="OMA" id="THGEDIM"/>
<dbReference type="HOGENOM" id="CLU_003125_7_2_1"/>
<gene>
    <name evidence="8" type="ordered locus">VIT_19s0014g02550</name>
</gene>
<evidence type="ECO:0000259" key="6">
    <source>
        <dbReference type="Pfam" id="PF01397"/>
    </source>
</evidence>
<dbReference type="InterPro" id="IPR008930">
    <property type="entry name" value="Terpenoid_cyclase/PrenylTrfase"/>
</dbReference>
<dbReference type="FunCoup" id="E0CSI8">
    <property type="interactions" value="44"/>
</dbReference>
<dbReference type="EMBL" id="FN595229">
    <property type="protein sequence ID" value="CBI20287.3"/>
    <property type="molecule type" value="Genomic_DNA"/>
</dbReference>
<dbReference type="GO" id="GO:0046246">
    <property type="term" value="P:terpene biosynthetic process"/>
    <property type="evidence" value="ECO:0000318"/>
    <property type="project" value="GO_Central"/>
</dbReference>
<dbReference type="AlphaFoldDB" id="E0CSI8"/>
<evidence type="ECO:0000256" key="1">
    <source>
        <dbReference type="ARBA" id="ARBA00001946"/>
    </source>
</evidence>
<sequence>MAHLTSSNSLQKQLRVPLPHTTEKGIRSNDTFIGFFSGQSMSSFPLSITQKADPKLARNTANFVPNFWGDCFLTYIPDDTVTHACKEKELEGLKEEVRNELKATAGKSSQLLNFIDSIQRLGLAYHFEREIEDALKVMYETYNLVDDDNDDLASAALRFRLLRQEGYHIPSDVFKKFKDEEGNFKESLVGDLPGMLALYEATHLMVHGEDILDEAQAFTTAHLQSMAPDSDNPLKKQVIHALERPIRKSLIRVEARHYISIYQEYDSHNKSLLKLAKLDFNLLQSLHRKELSEITKWWKGLDFATKLPFARDRIVEGYFWVLGVYFEPQYFLARRILLKVFAMTSIIDDIYDTHGTFEELKLFAEAIERWDASSIDQLPDYMKLCYQALLDVFEEIEEEMTKQEKPYRVHYAKQAMKKLVQAYFVEAKWLKQEYIPTIEEYMTNALVSCGYFQLATISFVGMGDMVTKKAFDWVFSDPKMVRASAIICRLMDDIVDHEFEQKRGYVVSGVQCYMKQYGVTEQEACEEFINEIMNAWKDMNEECLKRTQVPMPLLTCVVNFARVIDLLYKNQDEYTHVGKLMKDLIAWMLIDPVPM</sequence>
<dbReference type="CDD" id="cd00684">
    <property type="entry name" value="Terpene_cyclase_plant_C1"/>
    <property type="match status" value="1"/>
</dbReference>
<dbReference type="SUPFAM" id="SSF48239">
    <property type="entry name" value="Terpenoid cyclases/Protein prenyltransferases"/>
    <property type="match status" value="1"/>
</dbReference>
<dbReference type="GO" id="GO:0010333">
    <property type="term" value="F:terpene synthase activity"/>
    <property type="evidence" value="ECO:0000318"/>
    <property type="project" value="GO_Central"/>
</dbReference>
<dbReference type="InterPro" id="IPR050148">
    <property type="entry name" value="Terpene_synthase-like"/>
</dbReference>
<keyword evidence="9" id="KW-1185">Reference proteome</keyword>
<feature type="compositionally biased region" description="Polar residues" evidence="5">
    <location>
        <begin position="1"/>
        <end position="12"/>
    </location>
</feature>
<dbReference type="STRING" id="29760.E0CSI8"/>
<evidence type="ECO:0000259" key="7">
    <source>
        <dbReference type="Pfam" id="PF03936"/>
    </source>
</evidence>
<evidence type="ECO:0008006" key="10">
    <source>
        <dbReference type="Google" id="ProtNLM"/>
    </source>
</evidence>
<evidence type="ECO:0000256" key="3">
    <source>
        <dbReference type="ARBA" id="ARBA00022842"/>
    </source>
</evidence>
<dbReference type="InterPro" id="IPR001906">
    <property type="entry name" value="Terpene_synth_N"/>
</dbReference>
<dbReference type="GO" id="GO:0016102">
    <property type="term" value="P:diterpenoid biosynthetic process"/>
    <property type="evidence" value="ECO:0007669"/>
    <property type="project" value="InterPro"/>
</dbReference>
<evidence type="ECO:0000256" key="5">
    <source>
        <dbReference type="SAM" id="MobiDB-lite"/>
    </source>
</evidence>
<dbReference type="SUPFAM" id="SSF48576">
    <property type="entry name" value="Terpenoid synthases"/>
    <property type="match status" value="1"/>
</dbReference>
<dbReference type="Pfam" id="PF03936">
    <property type="entry name" value="Terpene_synth_C"/>
    <property type="match status" value="1"/>
</dbReference>
<dbReference type="FunFam" id="1.10.600.10:FF:000007">
    <property type="entry name" value="Isoprene synthase, chloroplastic"/>
    <property type="match status" value="1"/>
</dbReference>
<name>E0CSI8_VITVI</name>
<dbReference type="InterPro" id="IPR034741">
    <property type="entry name" value="Terpene_cyclase-like_1_C"/>
</dbReference>
<dbReference type="Gene3D" id="1.50.10.130">
    <property type="entry name" value="Terpene synthase, N-terminal domain"/>
    <property type="match status" value="1"/>
</dbReference>
<dbReference type="FunFam" id="1.50.10.130:FF:000001">
    <property type="entry name" value="Isoprene synthase, chloroplastic"/>
    <property type="match status" value="1"/>
</dbReference>
<protein>
    <recommendedName>
        <fullName evidence="10">(-)-germacrene D synthase</fullName>
    </recommendedName>
</protein>
<dbReference type="PANTHER" id="PTHR31225:SF221">
    <property type="entry name" value="(-)-GERMACRENE D SYNTHASE"/>
    <property type="match status" value="1"/>
</dbReference>
<keyword evidence="4" id="KW-0456">Lyase</keyword>
<reference evidence="9" key="1">
    <citation type="journal article" date="2007" name="Nature">
        <title>The grapevine genome sequence suggests ancestral hexaploidization in major angiosperm phyla.</title>
        <authorList>
            <consortium name="The French-Italian Public Consortium for Grapevine Genome Characterization."/>
            <person name="Jaillon O."/>
            <person name="Aury J.-M."/>
            <person name="Noel B."/>
            <person name="Policriti A."/>
            <person name="Clepet C."/>
            <person name="Casagrande A."/>
            <person name="Choisne N."/>
            <person name="Aubourg S."/>
            <person name="Vitulo N."/>
            <person name="Jubin C."/>
            <person name="Vezzi A."/>
            <person name="Legeai F."/>
            <person name="Hugueney P."/>
            <person name="Dasilva C."/>
            <person name="Horner D."/>
            <person name="Mica E."/>
            <person name="Jublot D."/>
            <person name="Poulain J."/>
            <person name="Bruyere C."/>
            <person name="Billault A."/>
            <person name="Segurens B."/>
            <person name="Gouyvenoux M."/>
            <person name="Ugarte E."/>
            <person name="Cattonaro F."/>
            <person name="Anthouard V."/>
            <person name="Vico V."/>
            <person name="Del Fabbro C."/>
            <person name="Alaux M."/>
            <person name="Di Gaspero G."/>
            <person name="Dumas V."/>
            <person name="Felice N."/>
            <person name="Paillard S."/>
            <person name="Juman I."/>
            <person name="Moroldo M."/>
            <person name="Scalabrin S."/>
            <person name="Canaguier A."/>
            <person name="Le Clainche I."/>
            <person name="Malacrida G."/>
            <person name="Durand E."/>
            <person name="Pesole G."/>
            <person name="Laucou V."/>
            <person name="Chatelet P."/>
            <person name="Merdinoglu D."/>
            <person name="Delledonne M."/>
            <person name="Pezzotti M."/>
            <person name="Lecharny A."/>
            <person name="Scarpelli C."/>
            <person name="Artiguenave F."/>
            <person name="Pe M.E."/>
            <person name="Valle G."/>
            <person name="Morgante M."/>
            <person name="Caboche M."/>
            <person name="Adam-Blondon A.-F."/>
            <person name="Weissenbach J."/>
            <person name="Quetier F."/>
            <person name="Wincker P."/>
        </authorList>
    </citation>
    <scope>NUCLEOTIDE SEQUENCE [LARGE SCALE GENOMIC DNA]</scope>
    <source>
        <strain evidence="9">cv. Pinot noir / PN40024</strain>
    </source>
</reference>
<dbReference type="eggNOG" id="ENOG502QUCN">
    <property type="taxonomic scope" value="Eukaryota"/>
</dbReference>
<comment type="cofactor">
    <cofactor evidence="1">
        <name>Mg(2+)</name>
        <dbReference type="ChEBI" id="CHEBI:18420"/>
    </cofactor>
</comment>
<dbReference type="SFLD" id="SFLDS00005">
    <property type="entry name" value="Isoprenoid_Synthase_Type_I"/>
    <property type="match status" value="1"/>
</dbReference>
<evidence type="ECO:0000313" key="9">
    <source>
        <dbReference type="Proteomes" id="UP000009183"/>
    </source>
</evidence>
<feature type="domain" description="Terpene synthase metal-binding" evidence="7">
    <location>
        <begin position="299"/>
        <end position="538"/>
    </location>
</feature>
<evidence type="ECO:0000256" key="2">
    <source>
        <dbReference type="ARBA" id="ARBA00022723"/>
    </source>
</evidence>
<feature type="domain" description="Terpene synthase N-terminal" evidence="6">
    <location>
        <begin position="68"/>
        <end position="242"/>
    </location>
</feature>
<evidence type="ECO:0000256" key="4">
    <source>
        <dbReference type="ARBA" id="ARBA00023239"/>
    </source>
</evidence>
<proteinExistence type="predicted"/>
<organism evidence="8 9">
    <name type="scientific">Vitis vinifera</name>
    <name type="common">Grape</name>
    <dbReference type="NCBI Taxonomy" id="29760"/>
    <lineage>
        <taxon>Eukaryota</taxon>
        <taxon>Viridiplantae</taxon>
        <taxon>Streptophyta</taxon>
        <taxon>Embryophyta</taxon>
        <taxon>Tracheophyta</taxon>
        <taxon>Spermatophyta</taxon>
        <taxon>Magnoliopsida</taxon>
        <taxon>eudicotyledons</taxon>
        <taxon>Gunneridae</taxon>
        <taxon>Pentapetalae</taxon>
        <taxon>rosids</taxon>
        <taxon>Vitales</taxon>
        <taxon>Vitaceae</taxon>
        <taxon>Viteae</taxon>
        <taxon>Vitis</taxon>
    </lineage>
</organism>
<dbReference type="InterPro" id="IPR008949">
    <property type="entry name" value="Isoprenoid_synthase_dom_sf"/>
</dbReference>
<dbReference type="InterPro" id="IPR005630">
    <property type="entry name" value="Terpene_synthase_metal-bd"/>
</dbReference>
<dbReference type="PANTHER" id="PTHR31225">
    <property type="entry name" value="OS04G0344100 PROTEIN-RELATED"/>
    <property type="match status" value="1"/>
</dbReference>
<dbReference type="InParanoid" id="E0CSI8"/>
<dbReference type="Gene3D" id="1.10.600.10">
    <property type="entry name" value="Farnesyl Diphosphate Synthase"/>
    <property type="match status" value="1"/>
</dbReference>
<evidence type="ECO:0000313" key="8">
    <source>
        <dbReference type="EMBL" id="CBI20287.3"/>
    </source>
</evidence>
<dbReference type="InterPro" id="IPR036965">
    <property type="entry name" value="Terpene_synth_N_sf"/>
</dbReference>